<dbReference type="PaxDb" id="29760-VIT_12s0034g01290.t01"/>
<dbReference type="Proteomes" id="UP000009183">
    <property type="component" value="Chromosome 12"/>
</dbReference>
<proteinExistence type="predicted"/>
<dbReference type="EMBL" id="FN595497">
    <property type="protein sequence ID" value="CBI23854.3"/>
    <property type="molecule type" value="Genomic_DNA"/>
</dbReference>
<accession>D7T025</accession>
<dbReference type="HOGENOM" id="CLU_3360711_0_0_1"/>
<gene>
    <name evidence="1" type="ordered locus">VIT_12s0034g01290</name>
</gene>
<evidence type="ECO:0000313" key="1">
    <source>
        <dbReference type="EMBL" id="CBI23854.3"/>
    </source>
</evidence>
<dbReference type="AlphaFoldDB" id="D7T025"/>
<organism evidence="1 2">
    <name type="scientific">Vitis vinifera</name>
    <name type="common">Grape</name>
    <dbReference type="NCBI Taxonomy" id="29760"/>
    <lineage>
        <taxon>Eukaryota</taxon>
        <taxon>Viridiplantae</taxon>
        <taxon>Streptophyta</taxon>
        <taxon>Embryophyta</taxon>
        <taxon>Tracheophyta</taxon>
        <taxon>Spermatophyta</taxon>
        <taxon>Magnoliopsida</taxon>
        <taxon>eudicotyledons</taxon>
        <taxon>Gunneridae</taxon>
        <taxon>Pentapetalae</taxon>
        <taxon>rosids</taxon>
        <taxon>Vitales</taxon>
        <taxon>Vitaceae</taxon>
        <taxon>Viteae</taxon>
        <taxon>Vitis</taxon>
    </lineage>
</organism>
<reference evidence="2" key="1">
    <citation type="journal article" date="2007" name="Nature">
        <title>The grapevine genome sequence suggests ancestral hexaploidization in major angiosperm phyla.</title>
        <authorList>
            <consortium name="The French-Italian Public Consortium for Grapevine Genome Characterization."/>
            <person name="Jaillon O."/>
            <person name="Aury J.-M."/>
            <person name="Noel B."/>
            <person name="Policriti A."/>
            <person name="Clepet C."/>
            <person name="Casagrande A."/>
            <person name="Choisne N."/>
            <person name="Aubourg S."/>
            <person name="Vitulo N."/>
            <person name="Jubin C."/>
            <person name="Vezzi A."/>
            <person name="Legeai F."/>
            <person name="Hugueney P."/>
            <person name="Dasilva C."/>
            <person name="Horner D."/>
            <person name="Mica E."/>
            <person name="Jublot D."/>
            <person name="Poulain J."/>
            <person name="Bruyere C."/>
            <person name="Billault A."/>
            <person name="Segurens B."/>
            <person name="Gouyvenoux M."/>
            <person name="Ugarte E."/>
            <person name="Cattonaro F."/>
            <person name="Anthouard V."/>
            <person name="Vico V."/>
            <person name="Del Fabbro C."/>
            <person name="Alaux M."/>
            <person name="Di Gaspero G."/>
            <person name="Dumas V."/>
            <person name="Felice N."/>
            <person name="Paillard S."/>
            <person name="Juman I."/>
            <person name="Moroldo M."/>
            <person name="Scalabrin S."/>
            <person name="Canaguier A."/>
            <person name="Le Clainche I."/>
            <person name="Malacrida G."/>
            <person name="Durand E."/>
            <person name="Pesole G."/>
            <person name="Laucou V."/>
            <person name="Chatelet P."/>
            <person name="Merdinoglu D."/>
            <person name="Delledonne M."/>
            <person name="Pezzotti M."/>
            <person name="Lecharny A."/>
            <person name="Scarpelli C."/>
            <person name="Artiguenave F."/>
            <person name="Pe M.E."/>
            <person name="Valle G."/>
            <person name="Morgante M."/>
            <person name="Caboche M."/>
            <person name="Adam-Blondon A.-F."/>
            <person name="Weissenbach J."/>
            <person name="Quetier F."/>
            <person name="Wincker P."/>
        </authorList>
    </citation>
    <scope>NUCLEOTIDE SEQUENCE [LARGE SCALE GENOMIC DNA]</scope>
    <source>
        <strain evidence="2">cv. Pinot noir / PN40024</strain>
    </source>
</reference>
<sequence>MSKEALFSELLQSKPSLSVPSRYSSINSQLLSLHAA</sequence>
<name>D7T025_VITVI</name>
<dbReference type="InParanoid" id="D7T025"/>
<keyword evidence="2" id="KW-1185">Reference proteome</keyword>
<evidence type="ECO:0000313" key="2">
    <source>
        <dbReference type="Proteomes" id="UP000009183"/>
    </source>
</evidence>
<protein>
    <submittedName>
        <fullName evidence="1">Uncharacterized protein</fullName>
    </submittedName>
</protein>